<dbReference type="InterPro" id="IPR015946">
    <property type="entry name" value="KH_dom-like_a/b"/>
</dbReference>
<organism evidence="2 3">
    <name type="scientific">Polymorphum gilvum (strain LMG 25793 / CGMCC 1.9160 / SL003B-26A1)</name>
    <dbReference type="NCBI Taxonomy" id="991905"/>
    <lineage>
        <taxon>Bacteria</taxon>
        <taxon>Pseudomonadati</taxon>
        <taxon>Pseudomonadota</taxon>
        <taxon>Alphaproteobacteria</taxon>
        <taxon>Rhodobacterales</taxon>
        <taxon>Paracoccaceae</taxon>
        <taxon>Polymorphum</taxon>
    </lineage>
</organism>
<dbReference type="InterPro" id="IPR029058">
    <property type="entry name" value="AB_hydrolase_fold"/>
</dbReference>
<dbReference type="InterPro" id="IPR003718">
    <property type="entry name" value="OsmC/Ohr_fam"/>
</dbReference>
<reference evidence="2 3" key="1">
    <citation type="journal article" date="2011" name="J. Bacteriol.">
        <title>Complete genome sequence of Polymorphum gilvum SL003B-26A1T, a crude oil-degrading bacterium from oil-polluted saline soil.</title>
        <authorList>
            <person name="Li S.G."/>
            <person name="Tang Y.Q."/>
            <person name="Nie Y."/>
            <person name="Cai M."/>
            <person name="Wu X.L."/>
        </authorList>
    </citation>
    <scope>NUCLEOTIDE SEQUENCE [LARGE SCALE GENOMIC DNA]</scope>
    <source>
        <strain evidence="3">LMG 25793 / CGMCC 1.9160 / SL003B-26A1</strain>
    </source>
</reference>
<dbReference type="Gene3D" id="3.40.50.1820">
    <property type="entry name" value="alpha/beta hydrolase"/>
    <property type="match status" value="1"/>
</dbReference>
<dbReference type="AlphaFoldDB" id="F2J6F4"/>
<dbReference type="InterPro" id="IPR036102">
    <property type="entry name" value="OsmC/Ohrsf"/>
</dbReference>
<evidence type="ECO:0000313" key="3">
    <source>
        <dbReference type="Proteomes" id="UP000008130"/>
    </source>
</evidence>
<sequence length="417" mass="43926">MAGKALKIEFEGSKGARLAARLDLPAGAVRAYALFAHCFTCSKDLAAARHIAGALTRDGFAVLRFDFTGLGASGGDFASTDFSSNLEDLKRAADHLRRHFAAPALLVGHSLGGTAALAVAGDLPEVRAVATIGAPADAAHVLKSFHGSLDEIHASGEARVTLAGRAFTIRKDFVDDLDRHRLDGRIRQLRRPLLVLHAPLDEVVGIDNATEIFIAARHPKSFVSLDKSDHLLSDEADAAYAARVIAAWASRYVGAGPKAAERAGEGSVEVAETGYGTFQVAVRAGPHRLLADEPEGVGGLGSGPSPYDYLAGALGACTVMTLRLYADRKGLPVERISTRVTHAKVHAEDCLDCSAQARGKGGRIDRFERTIAIEGEIDPDTRARMLEIADKCPVHRTLEAGAAVVTHAAGDGKPAEA</sequence>
<dbReference type="Proteomes" id="UP000008130">
    <property type="component" value="Chromosome"/>
</dbReference>
<dbReference type="SUPFAM" id="SSF82784">
    <property type="entry name" value="OsmC-like"/>
    <property type="match status" value="1"/>
</dbReference>
<evidence type="ECO:0000313" key="2">
    <source>
        <dbReference type="EMBL" id="ADZ71328.1"/>
    </source>
</evidence>
<dbReference type="Gene3D" id="3.30.300.20">
    <property type="match status" value="1"/>
</dbReference>
<dbReference type="InterPro" id="IPR022742">
    <property type="entry name" value="Hydrolase_4"/>
</dbReference>
<dbReference type="OrthoDB" id="9789573at2"/>
<dbReference type="PANTHER" id="PTHR39624:SF2">
    <property type="entry name" value="OSMC-LIKE PROTEIN"/>
    <property type="match status" value="1"/>
</dbReference>
<dbReference type="Pfam" id="PF02566">
    <property type="entry name" value="OsmC"/>
    <property type="match status" value="1"/>
</dbReference>
<dbReference type="PATRIC" id="fig|991905.3.peg.2981"/>
<gene>
    <name evidence="2" type="ordered locus">SL003B_2905</name>
</gene>
<dbReference type="PANTHER" id="PTHR39624">
    <property type="entry name" value="PROTEIN INVOLVED IN RIMO-MEDIATED BETA-METHYLTHIOLATION OF RIBOSOMAL PROTEIN S12 YCAO"/>
    <property type="match status" value="1"/>
</dbReference>
<dbReference type="RefSeq" id="WP_013653641.1">
    <property type="nucleotide sequence ID" value="NC_015259.1"/>
</dbReference>
<keyword evidence="3" id="KW-1185">Reference proteome</keyword>
<dbReference type="KEGG" id="pgv:SL003B_2905"/>
<dbReference type="SUPFAM" id="SSF53474">
    <property type="entry name" value="alpha/beta-Hydrolases"/>
    <property type="match status" value="1"/>
</dbReference>
<proteinExistence type="predicted"/>
<evidence type="ECO:0000259" key="1">
    <source>
        <dbReference type="Pfam" id="PF12146"/>
    </source>
</evidence>
<name>F2J6F4_POLGS</name>
<dbReference type="EMBL" id="CP002568">
    <property type="protein sequence ID" value="ADZ71328.1"/>
    <property type="molecule type" value="Genomic_DNA"/>
</dbReference>
<dbReference type="HOGENOM" id="CLU_681299_0_0_5"/>
<protein>
    <submittedName>
        <fullName evidence="2">OsmC-like protein</fullName>
    </submittedName>
</protein>
<dbReference type="eggNOG" id="COG1765">
    <property type="taxonomic scope" value="Bacteria"/>
</dbReference>
<feature type="domain" description="Serine aminopeptidase S33" evidence="1">
    <location>
        <begin position="49"/>
        <end position="135"/>
    </location>
</feature>
<dbReference type="STRING" id="991905.SL003B_2905"/>
<dbReference type="Pfam" id="PF12146">
    <property type="entry name" value="Hydrolase_4"/>
    <property type="match status" value="1"/>
</dbReference>
<dbReference type="eggNOG" id="COG1073">
    <property type="taxonomic scope" value="Bacteria"/>
</dbReference>
<dbReference type="ESTHER" id="polgs-f2j6f4">
    <property type="family name" value="Est-OsmC"/>
</dbReference>
<accession>F2J6F4</accession>